<feature type="compositionally biased region" description="Polar residues" evidence="1">
    <location>
        <begin position="32"/>
        <end position="70"/>
    </location>
</feature>
<dbReference type="Proteomes" id="UP000800092">
    <property type="component" value="Unassembled WGS sequence"/>
</dbReference>
<evidence type="ECO:0000256" key="1">
    <source>
        <dbReference type="SAM" id="MobiDB-lite"/>
    </source>
</evidence>
<feature type="region of interest" description="Disordered" evidence="1">
    <location>
        <begin position="1"/>
        <end position="459"/>
    </location>
</feature>
<gene>
    <name evidence="3" type="ORF">EV356DRAFT_579436</name>
</gene>
<name>A0A6A6GZW9_VIRVR</name>
<reference evidence="3" key="1">
    <citation type="journal article" date="2020" name="Stud. Mycol.">
        <title>101 Dothideomycetes genomes: a test case for predicting lifestyles and emergence of pathogens.</title>
        <authorList>
            <person name="Haridas S."/>
            <person name="Albert R."/>
            <person name="Binder M."/>
            <person name="Bloem J."/>
            <person name="Labutti K."/>
            <person name="Salamov A."/>
            <person name="Andreopoulos B."/>
            <person name="Baker S."/>
            <person name="Barry K."/>
            <person name="Bills G."/>
            <person name="Bluhm B."/>
            <person name="Cannon C."/>
            <person name="Castanera R."/>
            <person name="Culley D."/>
            <person name="Daum C."/>
            <person name="Ezra D."/>
            <person name="Gonzalez J."/>
            <person name="Henrissat B."/>
            <person name="Kuo A."/>
            <person name="Liang C."/>
            <person name="Lipzen A."/>
            <person name="Lutzoni F."/>
            <person name="Magnuson J."/>
            <person name="Mondo S."/>
            <person name="Nolan M."/>
            <person name="Ohm R."/>
            <person name="Pangilinan J."/>
            <person name="Park H.-J."/>
            <person name="Ramirez L."/>
            <person name="Alfaro M."/>
            <person name="Sun H."/>
            <person name="Tritt A."/>
            <person name="Yoshinaga Y."/>
            <person name="Zwiers L.-H."/>
            <person name="Turgeon B."/>
            <person name="Goodwin S."/>
            <person name="Spatafora J."/>
            <person name="Crous P."/>
            <person name="Grigoriev I."/>
        </authorList>
    </citation>
    <scope>NUCLEOTIDE SEQUENCE</scope>
    <source>
        <strain evidence="3">Tuck. ex Michener</strain>
    </source>
</reference>
<dbReference type="OrthoDB" id="5377952at2759"/>
<dbReference type="AlphaFoldDB" id="A0A6A6GZW9"/>
<feature type="compositionally biased region" description="Polar residues" evidence="1">
    <location>
        <begin position="437"/>
        <end position="447"/>
    </location>
</feature>
<feature type="compositionally biased region" description="Acidic residues" evidence="1">
    <location>
        <begin position="119"/>
        <end position="132"/>
    </location>
</feature>
<feature type="compositionally biased region" description="Basic and acidic residues" evidence="1">
    <location>
        <begin position="196"/>
        <end position="210"/>
    </location>
</feature>
<feature type="domain" description="Inner kinetochore subunit AME1" evidence="2">
    <location>
        <begin position="576"/>
        <end position="696"/>
    </location>
</feature>
<evidence type="ECO:0000313" key="3">
    <source>
        <dbReference type="EMBL" id="KAF2231189.1"/>
    </source>
</evidence>
<accession>A0A6A6GZW9</accession>
<evidence type="ECO:0000259" key="2">
    <source>
        <dbReference type="Pfam" id="PF20994"/>
    </source>
</evidence>
<feature type="compositionally biased region" description="Basic and acidic residues" evidence="1">
    <location>
        <begin position="293"/>
        <end position="303"/>
    </location>
</feature>
<feature type="compositionally biased region" description="Polar residues" evidence="1">
    <location>
        <begin position="498"/>
        <end position="513"/>
    </location>
</feature>
<feature type="compositionally biased region" description="Polar residues" evidence="1">
    <location>
        <begin position="336"/>
        <end position="345"/>
    </location>
</feature>
<dbReference type="Pfam" id="PF20994">
    <property type="entry name" value="CENPU"/>
    <property type="match status" value="1"/>
</dbReference>
<feature type="compositionally biased region" description="Polar residues" evidence="1">
    <location>
        <begin position="564"/>
        <end position="578"/>
    </location>
</feature>
<proteinExistence type="predicted"/>
<organism evidence="3 4">
    <name type="scientific">Viridothelium virens</name>
    <name type="common">Speckled blister lichen</name>
    <name type="synonym">Trypethelium virens</name>
    <dbReference type="NCBI Taxonomy" id="1048519"/>
    <lineage>
        <taxon>Eukaryota</taxon>
        <taxon>Fungi</taxon>
        <taxon>Dikarya</taxon>
        <taxon>Ascomycota</taxon>
        <taxon>Pezizomycotina</taxon>
        <taxon>Dothideomycetes</taxon>
        <taxon>Dothideomycetes incertae sedis</taxon>
        <taxon>Trypetheliales</taxon>
        <taxon>Trypetheliaceae</taxon>
        <taxon>Viridothelium</taxon>
    </lineage>
</organism>
<protein>
    <recommendedName>
        <fullName evidence="2">Inner kinetochore subunit AME1 domain-containing protein</fullName>
    </recommendedName>
</protein>
<feature type="compositionally biased region" description="Polar residues" evidence="1">
    <location>
        <begin position="388"/>
        <end position="409"/>
    </location>
</feature>
<dbReference type="EMBL" id="ML991830">
    <property type="protein sequence ID" value="KAF2231189.1"/>
    <property type="molecule type" value="Genomic_DNA"/>
</dbReference>
<feature type="region of interest" description="Disordered" evidence="1">
    <location>
        <begin position="550"/>
        <end position="578"/>
    </location>
</feature>
<dbReference type="InterPro" id="IPR048743">
    <property type="entry name" value="AME1"/>
</dbReference>
<evidence type="ECO:0000313" key="4">
    <source>
        <dbReference type="Proteomes" id="UP000800092"/>
    </source>
</evidence>
<feature type="compositionally biased region" description="Polar residues" evidence="1">
    <location>
        <begin position="474"/>
        <end position="489"/>
    </location>
</feature>
<feature type="compositionally biased region" description="Low complexity" evidence="1">
    <location>
        <begin position="71"/>
        <end position="83"/>
    </location>
</feature>
<keyword evidence="4" id="KW-1185">Reference proteome</keyword>
<feature type="compositionally biased region" description="Low complexity" evidence="1">
    <location>
        <begin position="211"/>
        <end position="226"/>
    </location>
</feature>
<feature type="region of interest" description="Disordered" evidence="1">
    <location>
        <begin position="473"/>
        <end position="531"/>
    </location>
</feature>
<sequence length="782" mass="84475">MAHQNRVEKRLMRQRGAGAREMKNATFGFTFGQASTQPSARKTPQPRSRSASLRPTPQSRSGGRSRSKTPASSSNEASAGSSRKSPRIASRLEKPANANDSLFVTPTVVGKRKRPDPVPEVDEGEDDELERNDDEHRPLSANGNPNTSVAKKKSVPIVSAEDDDLQAMEKENQAPEEGGSGTKRISALSELVPNSDNRKMKSTKAFDADNRLSSLQSTTQTTSRLLEAGPATINGQGSDDDDTETGMSYSIEAKYIPRRSYQSVGKLDLTGKAKAKSSRENGSGDKNQTSKQKAADRNFRKSQNEPAANVAEAASPSIARATKKPNIPAIRRLQAGKSSASSNGDPSPATIRKKFQQATPALAPPKSIPTPLTADRRLESSEIGPASSDMTDQVQSEQIEASTTATGISSGFPAGLLGTTMKPFEGTPSGLHDQRSAQHNSRQSSSFVIPADGTLADSPADWRPAAISLEMHSSYRSPDSSSATAGKITQTKRRKANRASSLSNSSQNAVPVTQSPPPAAPARKRNRNTPGISVPITIYRLSGPLLTAHDFDSASDSEDLPSHDPSTSTNTHTRSNAPNAIDVLAQATSELLSSRADTLHNQSVSLPAAAKYKKKRGVLERKRNAVTQFQEEVENHLFELTSAVDANAVLGTRLRGLEKQKVALREELLAVRQRREEVALETDELRSTHTRHMEVEREERGLRVGIEDLEVAVRRGRDEEGRRWEEGTWERGKGDVGIEGKASFMGEANGRGPEGSGLLELVKRFNENLGKAAETLERRNGI</sequence>
<feature type="compositionally biased region" description="Basic and acidic residues" evidence="1">
    <location>
        <begin position="1"/>
        <end position="11"/>
    </location>
</feature>